<sequence length="187" mass="21581">MDKSKPLLLVLFSILICGVYYGTVNAQLNDTPPSFEEKSTEVKQYTPLELQLESFIGGLHVGEPKQAVELWILGVNNRSGAVQYTMLSPSLQEKSRSKFEETRWVTGQSSPWVNNFRFTKEEKLSESKMRYTVNYDVETSTQNLVNGQKIIMVEKNLEPFREYWFISSITTKYNEWEAFTPAETVLK</sequence>
<dbReference type="EMBL" id="JAUBDJ010000001">
    <property type="protein sequence ID" value="MDW0115342.1"/>
    <property type="molecule type" value="Genomic_DNA"/>
</dbReference>
<evidence type="ECO:0000313" key="2">
    <source>
        <dbReference type="Proteomes" id="UP001271648"/>
    </source>
</evidence>
<dbReference type="Proteomes" id="UP001271648">
    <property type="component" value="Unassembled WGS sequence"/>
</dbReference>
<evidence type="ECO:0000313" key="1">
    <source>
        <dbReference type="EMBL" id="MDW0115342.1"/>
    </source>
</evidence>
<protein>
    <submittedName>
        <fullName evidence="1">Uncharacterized protein</fullName>
    </submittedName>
</protein>
<comment type="caution">
    <text evidence="1">The sequence shown here is derived from an EMBL/GenBank/DDBJ whole genome shotgun (WGS) entry which is preliminary data.</text>
</comment>
<gene>
    <name evidence="1" type="ORF">QTL97_00100</name>
</gene>
<reference evidence="1 2" key="1">
    <citation type="submission" date="2023-06" db="EMBL/GenBank/DDBJ databases">
        <title>Sporosarcina sp. nov., isolated from Korean traditional fermented seafood 'Jeotgal'.</title>
        <authorList>
            <person name="Yang A.I."/>
            <person name="Shin N.-R."/>
        </authorList>
    </citation>
    <scope>NUCLEOTIDE SEQUENCE [LARGE SCALE GENOMIC DNA]</scope>
    <source>
        <strain evidence="1 2">KCTC43456</strain>
    </source>
</reference>
<name>A0AAW9A3U6_9BACL</name>
<accession>A0AAW9A3U6</accession>
<dbReference type="AlphaFoldDB" id="A0AAW9A3U6"/>
<keyword evidence="2" id="KW-1185">Reference proteome</keyword>
<proteinExistence type="predicted"/>
<organism evidence="1 2">
    <name type="scientific">Sporosarcina thermotolerans</name>
    <dbReference type="NCBI Taxonomy" id="633404"/>
    <lineage>
        <taxon>Bacteria</taxon>
        <taxon>Bacillati</taxon>
        <taxon>Bacillota</taxon>
        <taxon>Bacilli</taxon>
        <taxon>Bacillales</taxon>
        <taxon>Caryophanaceae</taxon>
        <taxon>Sporosarcina</taxon>
    </lineage>
</organism>
<dbReference type="RefSeq" id="WP_317939951.1">
    <property type="nucleotide sequence ID" value="NZ_JAUBDJ010000001.1"/>
</dbReference>